<dbReference type="GO" id="GO:0061630">
    <property type="term" value="F:ubiquitin protein ligase activity"/>
    <property type="evidence" value="ECO:0007669"/>
    <property type="project" value="UniProtKB-EC"/>
</dbReference>
<dbReference type="Pfam" id="PF00632">
    <property type="entry name" value="HECT"/>
    <property type="match status" value="1"/>
</dbReference>
<evidence type="ECO:0000256" key="17">
    <source>
        <dbReference type="ARBA" id="ARBA00077264"/>
    </source>
</evidence>
<evidence type="ECO:0000256" key="4">
    <source>
        <dbReference type="ARBA" id="ARBA00012485"/>
    </source>
</evidence>
<dbReference type="Gene3D" id="3.30.2160.10">
    <property type="entry name" value="Hect, E3 ligase catalytic domain"/>
    <property type="match status" value="1"/>
</dbReference>
<dbReference type="CDD" id="cd00078">
    <property type="entry name" value="HECTc"/>
    <property type="match status" value="1"/>
</dbReference>
<keyword evidence="12" id="KW-0647">Proteasome</keyword>
<protein>
    <recommendedName>
        <fullName evidence="15">Ubiquitin-protein ligase E3A</fullName>
        <ecNumber evidence="4">2.3.2.26</ecNumber>
    </recommendedName>
    <alternativeName>
        <fullName evidence="17">HECT-type ubiquitin transferase E3A</fullName>
    </alternativeName>
    <alternativeName>
        <fullName evidence="16">Oncogenic protein-associated protein E6-AP</fullName>
    </alternativeName>
</protein>
<dbReference type="GO" id="GO:0048511">
    <property type="term" value="P:rhythmic process"/>
    <property type="evidence" value="ECO:0007669"/>
    <property type="project" value="UniProtKB-KW"/>
</dbReference>
<dbReference type="GO" id="GO:0000209">
    <property type="term" value="P:protein polyubiquitination"/>
    <property type="evidence" value="ECO:0007669"/>
    <property type="project" value="InterPro"/>
</dbReference>
<keyword evidence="11" id="KW-0862">Zinc</keyword>
<dbReference type="GO" id="GO:0005737">
    <property type="term" value="C:cytoplasm"/>
    <property type="evidence" value="ECO:0007669"/>
    <property type="project" value="UniProtKB-SubCell"/>
</dbReference>
<feature type="region of interest" description="Disordered" evidence="19">
    <location>
        <begin position="234"/>
        <end position="257"/>
    </location>
</feature>
<evidence type="ECO:0000256" key="12">
    <source>
        <dbReference type="ARBA" id="ARBA00022942"/>
    </source>
</evidence>
<feature type="compositionally biased region" description="Pro residues" evidence="19">
    <location>
        <begin position="242"/>
        <end position="253"/>
    </location>
</feature>
<dbReference type="Proteomes" id="UP000694388">
    <property type="component" value="Unplaced"/>
</dbReference>
<keyword evidence="10 18" id="KW-0833">Ubl conjugation pathway</keyword>
<reference evidence="21" key="1">
    <citation type="submission" date="2025-08" db="UniProtKB">
        <authorList>
            <consortium name="Ensembl"/>
        </authorList>
    </citation>
    <scope>IDENTIFICATION</scope>
</reference>
<keyword evidence="6" id="KW-0597">Phosphoprotein</keyword>
<dbReference type="AlphaFoldDB" id="A0A8C4QZM6"/>
<dbReference type="Gene3D" id="3.30.2410.10">
    <property type="entry name" value="Hect, E3 ligase catalytic domain"/>
    <property type="match status" value="1"/>
</dbReference>
<keyword evidence="13" id="KW-0090">Biological rhythms</keyword>
<dbReference type="PANTHER" id="PTHR45700:SF10">
    <property type="entry name" value="UBIQUITIN-PROTEIN LIGASE E3A"/>
    <property type="match status" value="1"/>
</dbReference>
<keyword evidence="7" id="KW-0808">Transferase</keyword>
<accession>A0A8C4QZM6</accession>
<dbReference type="EC" id="2.3.2.26" evidence="4"/>
<name>A0A8C4QZM6_EPTBU</name>
<dbReference type="FunFam" id="3.30.2410.10:FF:000003">
    <property type="entry name" value="probable E3 ubiquitin-protein ligase HERC4 isoform X1"/>
    <property type="match status" value="1"/>
</dbReference>
<reference evidence="21" key="2">
    <citation type="submission" date="2025-09" db="UniProtKB">
        <authorList>
            <consortium name="Ensembl"/>
        </authorList>
    </citation>
    <scope>IDENTIFICATION</scope>
</reference>
<dbReference type="Ensembl" id="ENSEBUT00000023536.1">
    <property type="protein sequence ID" value="ENSEBUP00000022960.1"/>
    <property type="gene ID" value="ENSEBUG00000014155.1"/>
</dbReference>
<evidence type="ECO:0000256" key="14">
    <source>
        <dbReference type="ARBA" id="ARBA00023242"/>
    </source>
</evidence>
<dbReference type="GO" id="GO:0006511">
    <property type="term" value="P:ubiquitin-dependent protein catabolic process"/>
    <property type="evidence" value="ECO:0007669"/>
    <property type="project" value="UniProtKB-ARBA"/>
</dbReference>
<feature type="region of interest" description="Disordered" evidence="19">
    <location>
        <begin position="189"/>
        <end position="219"/>
    </location>
</feature>
<evidence type="ECO:0000256" key="15">
    <source>
        <dbReference type="ARBA" id="ARBA00067504"/>
    </source>
</evidence>
<dbReference type="Pfam" id="PF16558">
    <property type="entry name" value="AZUL"/>
    <property type="match status" value="1"/>
</dbReference>
<dbReference type="SUPFAM" id="SSF56204">
    <property type="entry name" value="Hect, E3 ligase catalytic domain"/>
    <property type="match status" value="1"/>
</dbReference>
<evidence type="ECO:0000256" key="6">
    <source>
        <dbReference type="ARBA" id="ARBA00022553"/>
    </source>
</evidence>
<dbReference type="InterPro" id="IPR042556">
    <property type="entry name" value="AZUL_sf"/>
</dbReference>
<evidence type="ECO:0000256" key="5">
    <source>
        <dbReference type="ARBA" id="ARBA00022490"/>
    </source>
</evidence>
<evidence type="ECO:0000256" key="1">
    <source>
        <dbReference type="ARBA" id="ARBA00000885"/>
    </source>
</evidence>
<dbReference type="OMA" id="AHCTNAN"/>
<dbReference type="GO" id="GO:0042752">
    <property type="term" value="P:regulation of circadian rhythm"/>
    <property type="evidence" value="ECO:0007669"/>
    <property type="project" value="UniProtKB-ARBA"/>
</dbReference>
<dbReference type="GO" id="GO:0005634">
    <property type="term" value="C:nucleus"/>
    <property type="evidence" value="ECO:0007669"/>
    <property type="project" value="UniProtKB-SubCell"/>
</dbReference>
<evidence type="ECO:0000256" key="11">
    <source>
        <dbReference type="ARBA" id="ARBA00022833"/>
    </source>
</evidence>
<organism evidence="21 22">
    <name type="scientific">Eptatretus burgeri</name>
    <name type="common">Inshore hagfish</name>
    <dbReference type="NCBI Taxonomy" id="7764"/>
    <lineage>
        <taxon>Eukaryota</taxon>
        <taxon>Metazoa</taxon>
        <taxon>Chordata</taxon>
        <taxon>Craniata</taxon>
        <taxon>Vertebrata</taxon>
        <taxon>Cyclostomata</taxon>
        <taxon>Myxini</taxon>
        <taxon>Myxiniformes</taxon>
        <taxon>Myxinidae</taxon>
        <taxon>Eptatretinae</taxon>
        <taxon>Eptatretus</taxon>
    </lineage>
</organism>
<dbReference type="InterPro" id="IPR000569">
    <property type="entry name" value="HECT_dom"/>
</dbReference>
<evidence type="ECO:0000256" key="7">
    <source>
        <dbReference type="ARBA" id="ARBA00022679"/>
    </source>
</evidence>
<feature type="region of interest" description="Disordered" evidence="19">
    <location>
        <begin position="119"/>
        <end position="138"/>
    </location>
</feature>
<keyword evidence="9" id="KW-0863">Zinc-finger</keyword>
<feature type="compositionally biased region" description="Basic and acidic residues" evidence="19">
    <location>
        <begin position="15"/>
        <end position="29"/>
    </location>
</feature>
<proteinExistence type="predicted"/>
<dbReference type="GO" id="GO:0048513">
    <property type="term" value="P:animal organ development"/>
    <property type="evidence" value="ECO:0007669"/>
    <property type="project" value="UniProtKB-ARBA"/>
</dbReference>
<evidence type="ECO:0000256" key="19">
    <source>
        <dbReference type="SAM" id="MobiDB-lite"/>
    </source>
</evidence>
<evidence type="ECO:0000256" key="10">
    <source>
        <dbReference type="ARBA" id="ARBA00022786"/>
    </source>
</evidence>
<evidence type="ECO:0000256" key="9">
    <source>
        <dbReference type="ARBA" id="ARBA00022771"/>
    </source>
</evidence>
<keyword evidence="14" id="KW-0539">Nucleus</keyword>
<dbReference type="GO" id="GO:0030518">
    <property type="term" value="P:nuclear receptor-mediated steroid hormone signaling pathway"/>
    <property type="evidence" value="ECO:0007669"/>
    <property type="project" value="UniProtKB-ARBA"/>
</dbReference>
<dbReference type="PANTHER" id="PTHR45700">
    <property type="entry name" value="UBIQUITIN-PROTEIN LIGASE E3C"/>
    <property type="match status" value="1"/>
</dbReference>
<feature type="compositionally biased region" description="Acidic residues" evidence="19">
    <location>
        <begin position="201"/>
        <end position="218"/>
    </location>
</feature>
<feature type="region of interest" description="Disordered" evidence="19">
    <location>
        <begin position="1"/>
        <end position="34"/>
    </location>
</feature>
<sequence length="906" mass="101962">MSSTGLEESDACAGDDSKRSKSSEEDKRGLMKRAAVKQKIERYYHQLTEGCGNDSCSNQFCASSPAFEPLDNNAAALRAVDLCRNKARLCDPHPSKRGATVLRSPDHSKAAALACSGPLPEGATGGKVSQPPRQNSTDVGCLTEEQLEGIVHTCRETGDLAPLVRIVGRVFSCADALALSFCHNATPSKEELKARQARDEDKDEDEKEGDGGDGEPMDAETTMMTTASEMVDTTHACHSPTVSPPAPSPPMPQSPDAEEISVDIEAVRRSYRLLQEYDGVETALLNALLCLSTNVECELAYHNVYARSPHYLNIFVIVMENPSLHSPEYLDAALPTFCKAMSRLPTLAQARLVLLWAKNDANELRRMVETFQQLITCRVITQDFGSQRLVNEDDAVVAATKCLKIVYYASLLGGEVDSNPRDEEESEEDENDGEPTDSTFRELLGAVPRGKRPMPFEPLAIEVGVQPIDCLHPLVPHEDFINEPLNDVLEMDKDFTFFRVEQEKRFSFMTCPFILSPVTKSLGLYYDNRIRMYSERRITVFHSLVQGQHLHPYLRLKVRRDHVIDDALVRLEMIALENPTDLRKQLYVEFEGEQGVDEGGVSKEFFQLVVEEIFNRDIGMFTFDEATHLFWFNPSSLENEGQFTLIGIVLGLAIYNNCILDIHFPMVVYRKLMGKRGSFHDLVDSHPTLYRSLHYLLHYQGNVEEDIMATFRISTLDMFGTPVSYDLQENADQVPVNNWNRQEFVDLYANYILNTSVEKQFRAFRHGFHMVTSESPLKMLFRPEEIELLVCGSKVLDFHALQEATEYDGGFSKTSRIIKEFWETVHEFTEDQKCLLLQFTTGTDRAPVGGLGKLKMIIAKNGPDSDRLPTAHTCFNVLLLPEYSTQEKLKERLLKAITHAKGFGML</sequence>
<feature type="active site" description="Glycyl thioester intermediate" evidence="18">
    <location>
        <position position="874"/>
    </location>
</feature>
<feature type="compositionally biased region" description="Acidic residues" evidence="19">
    <location>
        <begin position="422"/>
        <end position="435"/>
    </location>
</feature>
<keyword evidence="8" id="KW-0479">Metal-binding</keyword>
<dbReference type="Gene3D" id="6.10.130.10">
    <property type="entry name" value="Ubiquitin-protein ligase E3A, N-terminal zinc-binding domain (AZUL)"/>
    <property type="match status" value="1"/>
</dbReference>
<evidence type="ECO:0000256" key="2">
    <source>
        <dbReference type="ARBA" id="ARBA00004123"/>
    </source>
</evidence>
<comment type="catalytic activity">
    <reaction evidence="1">
        <text>S-ubiquitinyl-[E2 ubiquitin-conjugating enzyme]-L-cysteine + [acceptor protein]-L-lysine = [E2 ubiquitin-conjugating enzyme]-L-cysteine + N(6)-ubiquitinyl-[acceptor protein]-L-lysine.</text>
        <dbReference type="EC" id="2.3.2.26"/>
    </reaction>
</comment>
<dbReference type="GO" id="GO:0048731">
    <property type="term" value="P:system development"/>
    <property type="evidence" value="ECO:0007669"/>
    <property type="project" value="UniProtKB-ARBA"/>
</dbReference>
<dbReference type="InterPro" id="IPR032353">
    <property type="entry name" value="AZUL"/>
</dbReference>
<dbReference type="InterPro" id="IPR044611">
    <property type="entry name" value="E3A/B/C-like"/>
</dbReference>
<dbReference type="GeneTree" id="ENSGT00940000155050"/>
<dbReference type="GO" id="GO:0080090">
    <property type="term" value="P:regulation of primary metabolic process"/>
    <property type="evidence" value="ECO:0007669"/>
    <property type="project" value="UniProtKB-ARBA"/>
</dbReference>
<feature type="domain" description="HECT" evidence="20">
    <location>
        <begin position="578"/>
        <end position="906"/>
    </location>
</feature>
<feature type="region of interest" description="Disordered" evidence="19">
    <location>
        <begin position="416"/>
        <end position="439"/>
    </location>
</feature>
<evidence type="ECO:0000259" key="20">
    <source>
        <dbReference type="PROSITE" id="PS50237"/>
    </source>
</evidence>
<evidence type="ECO:0000256" key="3">
    <source>
        <dbReference type="ARBA" id="ARBA00004496"/>
    </source>
</evidence>
<dbReference type="Gene3D" id="3.90.1750.10">
    <property type="entry name" value="Hect, E3 ligase catalytic domains"/>
    <property type="match status" value="1"/>
</dbReference>
<dbReference type="FunFam" id="3.30.2160.10:FF:000004">
    <property type="entry name" value="probable E3 ubiquitin-protein ligase HERC4 isoform X1"/>
    <property type="match status" value="1"/>
</dbReference>
<dbReference type="InterPro" id="IPR035983">
    <property type="entry name" value="Hect_E3_ubiquitin_ligase"/>
</dbReference>
<keyword evidence="22" id="KW-1185">Reference proteome</keyword>
<evidence type="ECO:0000256" key="18">
    <source>
        <dbReference type="PROSITE-ProRule" id="PRU00104"/>
    </source>
</evidence>
<evidence type="ECO:0000313" key="22">
    <source>
        <dbReference type="Proteomes" id="UP000694388"/>
    </source>
</evidence>
<evidence type="ECO:0000313" key="21">
    <source>
        <dbReference type="Ensembl" id="ENSEBUP00000022960.1"/>
    </source>
</evidence>
<comment type="subcellular location">
    <subcellularLocation>
        <location evidence="3">Cytoplasm</location>
    </subcellularLocation>
    <subcellularLocation>
        <location evidence="2">Nucleus</location>
    </subcellularLocation>
</comment>
<dbReference type="GO" id="GO:0010604">
    <property type="term" value="P:positive regulation of macromolecule metabolic process"/>
    <property type="evidence" value="ECO:0007669"/>
    <property type="project" value="UniProtKB-ARBA"/>
</dbReference>
<dbReference type="GO" id="GO:0000502">
    <property type="term" value="C:proteasome complex"/>
    <property type="evidence" value="ECO:0007669"/>
    <property type="project" value="UniProtKB-KW"/>
</dbReference>
<dbReference type="GO" id="GO:0008270">
    <property type="term" value="F:zinc ion binding"/>
    <property type="evidence" value="ECO:0007669"/>
    <property type="project" value="UniProtKB-KW"/>
</dbReference>
<evidence type="ECO:0000256" key="8">
    <source>
        <dbReference type="ARBA" id="ARBA00022723"/>
    </source>
</evidence>
<evidence type="ECO:0000256" key="13">
    <source>
        <dbReference type="ARBA" id="ARBA00023108"/>
    </source>
</evidence>
<evidence type="ECO:0000256" key="16">
    <source>
        <dbReference type="ARBA" id="ARBA00077235"/>
    </source>
</evidence>
<dbReference type="FunFam" id="3.90.1750.10:FF:000008">
    <property type="entry name" value="Putative ubiquitin-protein ligase E3A"/>
    <property type="match status" value="1"/>
</dbReference>
<feature type="compositionally biased region" description="Basic and acidic residues" evidence="19">
    <location>
        <begin position="189"/>
        <end position="200"/>
    </location>
</feature>
<dbReference type="SMART" id="SM00119">
    <property type="entry name" value="HECTc"/>
    <property type="match status" value="1"/>
</dbReference>
<dbReference type="PROSITE" id="PS50237">
    <property type="entry name" value="HECT"/>
    <property type="match status" value="1"/>
</dbReference>
<keyword evidence="5" id="KW-0963">Cytoplasm</keyword>